<dbReference type="PIRSF" id="PIRSF018267">
    <property type="entry name" value="VSR_endonuc"/>
    <property type="match status" value="1"/>
</dbReference>
<dbReference type="EC" id="3.1.-.-" evidence="6"/>
<gene>
    <name evidence="8" type="ORF">Q5H93_06140</name>
</gene>
<dbReference type="Pfam" id="PF03852">
    <property type="entry name" value="Vsr"/>
    <property type="match status" value="1"/>
</dbReference>
<dbReference type="InterPro" id="IPR007569">
    <property type="entry name" value="DUF559"/>
</dbReference>
<dbReference type="Pfam" id="PF04480">
    <property type="entry name" value="DUF559"/>
    <property type="match status" value="1"/>
</dbReference>
<comment type="similarity">
    <text evidence="6">Belongs to the vsr family.</text>
</comment>
<evidence type="ECO:0000259" key="7">
    <source>
        <dbReference type="Pfam" id="PF04480"/>
    </source>
</evidence>
<evidence type="ECO:0000256" key="6">
    <source>
        <dbReference type="PIRNR" id="PIRNR018267"/>
    </source>
</evidence>
<protein>
    <recommendedName>
        <fullName evidence="6">Very short patch repair endonuclease</fullName>
        <ecNumber evidence="6">3.1.-.-</ecNumber>
    </recommendedName>
</protein>
<keyword evidence="9" id="KW-1185">Reference proteome</keyword>
<evidence type="ECO:0000313" key="8">
    <source>
        <dbReference type="EMBL" id="MDO7874305.1"/>
    </source>
</evidence>
<dbReference type="Proteomes" id="UP001176429">
    <property type="component" value="Unassembled WGS sequence"/>
</dbReference>
<dbReference type="CDD" id="cd00221">
    <property type="entry name" value="Vsr"/>
    <property type="match status" value="1"/>
</dbReference>
<proteinExistence type="inferred from homology"/>
<keyword evidence="4 6" id="KW-0378">Hydrolase</keyword>
<dbReference type="Gene3D" id="3.40.960.10">
    <property type="entry name" value="VSR Endonuclease"/>
    <property type="match status" value="1"/>
</dbReference>
<organism evidence="8 9">
    <name type="scientific">Hymenobacter aranciens</name>
    <dbReference type="NCBI Taxonomy" id="3063996"/>
    <lineage>
        <taxon>Bacteria</taxon>
        <taxon>Pseudomonadati</taxon>
        <taxon>Bacteroidota</taxon>
        <taxon>Cytophagia</taxon>
        <taxon>Cytophagales</taxon>
        <taxon>Hymenobacteraceae</taxon>
        <taxon>Hymenobacter</taxon>
    </lineage>
</organism>
<dbReference type="SUPFAM" id="SSF52980">
    <property type="entry name" value="Restriction endonuclease-like"/>
    <property type="match status" value="1"/>
</dbReference>
<keyword evidence="5 6" id="KW-0234">DNA repair</keyword>
<dbReference type="GO" id="GO:0004519">
    <property type="term" value="F:endonuclease activity"/>
    <property type="evidence" value="ECO:0007669"/>
    <property type="project" value="UniProtKB-KW"/>
</dbReference>
<name>A0ABT9B7Q5_9BACT</name>
<dbReference type="InterPro" id="IPR004603">
    <property type="entry name" value="DNA_mismatch_endonuc_vsr"/>
</dbReference>
<evidence type="ECO:0000256" key="4">
    <source>
        <dbReference type="ARBA" id="ARBA00022801"/>
    </source>
</evidence>
<evidence type="ECO:0000256" key="3">
    <source>
        <dbReference type="ARBA" id="ARBA00022763"/>
    </source>
</evidence>
<keyword evidence="2 6" id="KW-0255">Endonuclease</keyword>
<evidence type="ECO:0000256" key="5">
    <source>
        <dbReference type="ARBA" id="ARBA00023204"/>
    </source>
</evidence>
<sequence>MATTQDAAHRNKMMRAVKSKNSKIETALAKALWSKGYRYRKNYTGIIGKPDIVFTRLRLAIFIDSEFWHGKNWETEKAKIKNDLSFWQRKIETNVARDVRVNAELATAGWHVLRFWGNDVKKRLDECVETIETTIKQLTQQVG</sequence>
<keyword evidence="3 6" id="KW-0227">DNA damage</keyword>
<dbReference type="RefSeq" id="WP_305005618.1">
    <property type="nucleotide sequence ID" value="NZ_JAUQSY010000003.1"/>
</dbReference>
<comment type="caution">
    <text evidence="8">The sequence shown here is derived from an EMBL/GenBank/DDBJ whole genome shotgun (WGS) entry which is preliminary data.</text>
</comment>
<comment type="function">
    <text evidence="6">May nick specific sequences that contain T:G mispairs resulting from m5C-deamination.</text>
</comment>
<dbReference type="InterPro" id="IPR011335">
    <property type="entry name" value="Restrct_endonuc-II-like"/>
</dbReference>
<evidence type="ECO:0000256" key="2">
    <source>
        <dbReference type="ARBA" id="ARBA00022759"/>
    </source>
</evidence>
<reference evidence="8" key="1">
    <citation type="submission" date="2023-07" db="EMBL/GenBank/DDBJ databases">
        <authorList>
            <person name="Kim M.K."/>
        </authorList>
    </citation>
    <scope>NUCLEOTIDE SEQUENCE</scope>
    <source>
        <strain evidence="8">ASUV-10-1</strain>
    </source>
</reference>
<evidence type="ECO:0000256" key="1">
    <source>
        <dbReference type="ARBA" id="ARBA00022722"/>
    </source>
</evidence>
<accession>A0ABT9B7Q5</accession>
<evidence type="ECO:0000313" key="9">
    <source>
        <dbReference type="Proteomes" id="UP001176429"/>
    </source>
</evidence>
<dbReference type="NCBIfam" id="TIGR00632">
    <property type="entry name" value="vsr"/>
    <property type="match status" value="1"/>
</dbReference>
<dbReference type="EMBL" id="JAUQSY010000003">
    <property type="protein sequence ID" value="MDO7874305.1"/>
    <property type="molecule type" value="Genomic_DNA"/>
</dbReference>
<keyword evidence="1 6" id="KW-0540">Nuclease</keyword>
<feature type="domain" description="DUF559" evidence="7">
    <location>
        <begin position="94"/>
        <end position="135"/>
    </location>
</feature>